<evidence type="ECO:0000313" key="9">
    <source>
        <dbReference type="EMBL" id="CAF4298392.1"/>
    </source>
</evidence>
<keyword evidence="6" id="KW-0812">Transmembrane</keyword>
<dbReference type="InterPro" id="IPR018628">
    <property type="entry name" value="Coa3_CC"/>
</dbReference>
<feature type="compositionally biased region" description="Polar residues" evidence="5">
    <location>
        <begin position="270"/>
        <end position="283"/>
    </location>
</feature>
<dbReference type="PANTHER" id="PTHR12213">
    <property type="entry name" value="CORRINOID ADENOSYLTRANSFERASE"/>
    <property type="match status" value="1"/>
</dbReference>
<dbReference type="Proteomes" id="UP000663838">
    <property type="component" value="Unassembled WGS sequence"/>
</dbReference>
<comment type="caution">
    <text evidence="10">The sequence shown here is derived from an EMBL/GenBank/DDBJ whole genome shotgun (WGS) entry which is preliminary data.</text>
</comment>
<evidence type="ECO:0000313" key="13">
    <source>
        <dbReference type="Proteomes" id="UP000663873"/>
    </source>
</evidence>
<dbReference type="EMBL" id="CAJOBP010001619">
    <property type="protein sequence ID" value="CAF4298392.1"/>
    <property type="molecule type" value="Genomic_DNA"/>
</dbReference>
<dbReference type="Proteomes" id="UP000663851">
    <property type="component" value="Unassembled WGS sequence"/>
</dbReference>
<gene>
    <name evidence="10" type="ORF">HFQ381_LOCUS22094</name>
    <name evidence="11" type="ORF">TOA249_LOCUS23007</name>
    <name evidence="9" type="ORF">UJA718_LOCUS12475</name>
</gene>
<protein>
    <recommendedName>
        <fullName evidence="14">Corrinoid adenosyltransferase</fullName>
    </recommendedName>
</protein>
<keyword evidence="13" id="KW-1185">Reference proteome</keyword>
<comment type="similarity">
    <text evidence="4">Belongs to the Cob(I)alamin adenosyltransferase family.</text>
</comment>
<feature type="transmembrane region" description="Helical" evidence="6">
    <location>
        <begin position="325"/>
        <end position="342"/>
    </location>
</feature>
<dbReference type="InterPro" id="IPR036451">
    <property type="entry name" value="CblAdoTrfase-like_sf"/>
</dbReference>
<evidence type="ECO:0000256" key="4">
    <source>
        <dbReference type="RuleBase" id="RU366026"/>
    </source>
</evidence>
<keyword evidence="6" id="KW-1133">Transmembrane helix</keyword>
<keyword evidence="3 4" id="KW-0067">ATP-binding</keyword>
<evidence type="ECO:0000259" key="8">
    <source>
        <dbReference type="Pfam" id="PF09813"/>
    </source>
</evidence>
<dbReference type="AlphaFoldDB" id="A0A820QT39"/>
<dbReference type="InterPro" id="IPR016030">
    <property type="entry name" value="CblAdoTrfase-like"/>
</dbReference>
<name>A0A820QT39_9BILA</name>
<dbReference type="SUPFAM" id="SSF89028">
    <property type="entry name" value="Cobalamin adenosyltransferase-like"/>
    <property type="match status" value="1"/>
</dbReference>
<organism evidence="10 12">
    <name type="scientific">Rotaria socialis</name>
    <dbReference type="NCBI Taxonomy" id="392032"/>
    <lineage>
        <taxon>Eukaryota</taxon>
        <taxon>Metazoa</taxon>
        <taxon>Spiralia</taxon>
        <taxon>Gnathifera</taxon>
        <taxon>Rotifera</taxon>
        <taxon>Eurotatoria</taxon>
        <taxon>Bdelloidea</taxon>
        <taxon>Philodinida</taxon>
        <taxon>Philodinidae</taxon>
        <taxon>Rotaria</taxon>
    </lineage>
</organism>
<evidence type="ECO:0008006" key="14">
    <source>
        <dbReference type="Google" id="ProtNLM"/>
    </source>
</evidence>
<evidence type="ECO:0000256" key="2">
    <source>
        <dbReference type="ARBA" id="ARBA00022741"/>
    </source>
</evidence>
<evidence type="ECO:0000313" key="10">
    <source>
        <dbReference type="EMBL" id="CAF4427781.1"/>
    </source>
</evidence>
<feature type="region of interest" description="Disordered" evidence="5">
    <location>
        <begin position="270"/>
        <end position="289"/>
    </location>
</feature>
<reference evidence="10" key="1">
    <citation type="submission" date="2021-02" db="EMBL/GenBank/DDBJ databases">
        <authorList>
            <person name="Nowell W R."/>
        </authorList>
    </citation>
    <scope>NUCLEOTIDE SEQUENCE</scope>
</reference>
<evidence type="ECO:0000256" key="5">
    <source>
        <dbReference type="SAM" id="MobiDB-lite"/>
    </source>
</evidence>
<evidence type="ECO:0000256" key="1">
    <source>
        <dbReference type="ARBA" id="ARBA00022679"/>
    </source>
</evidence>
<dbReference type="EMBL" id="CAJOBS010002156">
    <property type="protein sequence ID" value="CAF4795383.1"/>
    <property type="molecule type" value="Genomic_DNA"/>
</dbReference>
<dbReference type="Proteomes" id="UP000663873">
    <property type="component" value="Unassembled WGS sequence"/>
</dbReference>
<evidence type="ECO:0000256" key="6">
    <source>
        <dbReference type="SAM" id="Phobius"/>
    </source>
</evidence>
<evidence type="ECO:0000256" key="3">
    <source>
        <dbReference type="ARBA" id="ARBA00022840"/>
    </source>
</evidence>
<dbReference type="Pfam" id="PF09813">
    <property type="entry name" value="Coa3_cc"/>
    <property type="match status" value="1"/>
</dbReference>
<feature type="domain" description="Cobalamin adenosyltransferase-like" evidence="7">
    <location>
        <begin position="70"/>
        <end position="240"/>
    </location>
</feature>
<feature type="domain" description="Cytochrome c oxidase assembly factor 3 mitochondrial coiled-coil" evidence="8">
    <location>
        <begin position="313"/>
        <end position="355"/>
    </location>
</feature>
<dbReference type="GO" id="GO:0005524">
    <property type="term" value="F:ATP binding"/>
    <property type="evidence" value="ECO:0007669"/>
    <property type="project" value="UniProtKB-UniRule"/>
</dbReference>
<dbReference type="Pfam" id="PF01923">
    <property type="entry name" value="Cob_adeno_trans"/>
    <property type="match status" value="1"/>
</dbReference>
<dbReference type="NCBIfam" id="TIGR00636">
    <property type="entry name" value="PduO_Nterm"/>
    <property type="match status" value="1"/>
</dbReference>
<keyword evidence="2 4" id="KW-0547">Nucleotide-binding</keyword>
<dbReference type="PANTHER" id="PTHR12213:SF0">
    <property type="entry name" value="CORRINOID ADENOSYLTRANSFERASE MMAB"/>
    <property type="match status" value="1"/>
</dbReference>
<dbReference type="GO" id="GO:0008817">
    <property type="term" value="F:corrinoid adenosyltransferase activity"/>
    <property type="evidence" value="ECO:0007669"/>
    <property type="project" value="TreeGrafter"/>
</dbReference>
<dbReference type="EMBL" id="CAJOBO010002051">
    <property type="protein sequence ID" value="CAF4427781.1"/>
    <property type="molecule type" value="Genomic_DNA"/>
</dbReference>
<dbReference type="InterPro" id="IPR029499">
    <property type="entry name" value="PduO-typ"/>
</dbReference>
<evidence type="ECO:0000259" key="7">
    <source>
        <dbReference type="Pfam" id="PF01923"/>
    </source>
</evidence>
<evidence type="ECO:0000313" key="12">
    <source>
        <dbReference type="Proteomes" id="UP000663851"/>
    </source>
</evidence>
<proteinExistence type="inferred from homology"/>
<evidence type="ECO:0000313" key="11">
    <source>
        <dbReference type="EMBL" id="CAF4795383.1"/>
    </source>
</evidence>
<accession>A0A820QT39</accession>
<dbReference type="Gene3D" id="1.20.1200.10">
    <property type="entry name" value="Cobalamin adenosyltransferase-like"/>
    <property type="match status" value="1"/>
</dbReference>
<sequence>MFRLVTTRIISTGRIIIKSPGCLSYPPHRFLPNSVSQSNGDVTTSTMPLVDRNKNEASSRTNKSPIVPKIYTRRGDRGTSTLLSSGANRLSKDSLIFDVLGTIDELSSTIGIVISSCPFPQILKQLENIQCALFEIGSCVAAENCSSHFEFNDAILIKHLEEDIDKMTAELPELRNFILPGGSSKIASHVHFSRAVCRRCERLLTKWTNNKIQENQSQQETIMGIYLNRLSDYLFTLGRYMSSIGLLVSRLRYPFFRRYLTIQTSNVKPKSDLPSNLQKSNDPTVMPILNPNDLPEAEQIYIKRFEERHMRNVERRTRERRRARIIGLSFGALAIGIYIYTIKRVRQETFLDDFDVPEPPPQKKAIEHE</sequence>
<keyword evidence="1 4" id="KW-0808">Transferase</keyword>
<keyword evidence="6" id="KW-0472">Membrane</keyword>